<reference evidence="1 2" key="1">
    <citation type="journal article" date="2015" name="Sci. Rep.">
        <title>Chromosome-level genome map provides insights into diverse defense mechanisms in the medicinal fungus Ganoderma sinense.</title>
        <authorList>
            <person name="Zhu Y."/>
            <person name="Xu J."/>
            <person name="Sun C."/>
            <person name="Zhou S."/>
            <person name="Xu H."/>
            <person name="Nelson D.R."/>
            <person name="Qian J."/>
            <person name="Song J."/>
            <person name="Luo H."/>
            <person name="Xiang L."/>
            <person name="Li Y."/>
            <person name="Xu Z."/>
            <person name="Ji A."/>
            <person name="Wang L."/>
            <person name="Lu S."/>
            <person name="Hayward A."/>
            <person name="Sun W."/>
            <person name="Li X."/>
            <person name="Schwartz D.C."/>
            <person name="Wang Y."/>
            <person name="Chen S."/>
        </authorList>
    </citation>
    <scope>NUCLEOTIDE SEQUENCE [LARGE SCALE GENOMIC DNA]</scope>
    <source>
        <strain evidence="1 2">ZZ0214-1</strain>
    </source>
</reference>
<protein>
    <submittedName>
        <fullName evidence="1">Uncharacterized protein</fullName>
    </submittedName>
</protein>
<evidence type="ECO:0000313" key="1">
    <source>
        <dbReference type="EMBL" id="PIL33608.1"/>
    </source>
</evidence>
<comment type="caution">
    <text evidence="1">The sequence shown here is derived from an EMBL/GenBank/DDBJ whole genome shotgun (WGS) entry which is preliminary data.</text>
</comment>
<gene>
    <name evidence="1" type="ORF">GSI_04231</name>
</gene>
<name>A0A2G8SJ70_9APHY</name>
<dbReference type="EMBL" id="AYKW01000007">
    <property type="protein sequence ID" value="PIL33608.1"/>
    <property type="molecule type" value="Genomic_DNA"/>
</dbReference>
<proteinExistence type="predicted"/>
<keyword evidence="2" id="KW-1185">Reference proteome</keyword>
<dbReference type="Proteomes" id="UP000230002">
    <property type="component" value="Unassembled WGS sequence"/>
</dbReference>
<evidence type="ECO:0000313" key="2">
    <source>
        <dbReference type="Proteomes" id="UP000230002"/>
    </source>
</evidence>
<accession>A0A2G8SJ70</accession>
<dbReference type="AlphaFoldDB" id="A0A2G8SJ70"/>
<organism evidence="1 2">
    <name type="scientific">Ganoderma sinense ZZ0214-1</name>
    <dbReference type="NCBI Taxonomy" id="1077348"/>
    <lineage>
        <taxon>Eukaryota</taxon>
        <taxon>Fungi</taxon>
        <taxon>Dikarya</taxon>
        <taxon>Basidiomycota</taxon>
        <taxon>Agaricomycotina</taxon>
        <taxon>Agaricomycetes</taxon>
        <taxon>Polyporales</taxon>
        <taxon>Polyporaceae</taxon>
        <taxon>Ganoderma</taxon>
    </lineage>
</organism>
<sequence>MSSVQYSTNSPLITLPSNACSLVCRGWTKVAQRQLFHTITLSIWTRNGRNYYVLNNFLHFLRDNPNLAKYVRKVSLRVNGGRYCVGGVPRFVEDAVRNAPRLRTLTLSSMLLKSGGVSDEHPRATIDALQIGWSGFDTPDALLHILGKFARIRRLGIYDYEEISGKAAQPGFEVSPSLVPVVESVVVTSAPMYLNVLLQAALCASSLADGALTEIQVTLASPSGVTAFLLPCLEYARDHVILLALDVDRRMFRKYPATFGEPWDDLASCTALEFLTFYLEGDAEPKDEDCWWREDKDQGPYTEYVENVLGAYVRLLCSLPPSLCSVEFKVRQSVADEAGALQAILGAVAGGEHWGEADAALAGCPEFTFLDFLESSPDIAISVLNVTVCGGAGFLPSLGGFIPAVLSKVPRLRKLTLCYLILGCRNRPKTHSVDPPAYNDGHSSRASIDMLDFSNCCFDGHAHLFDILSHFSRIRLLNLHHTDSDEGSRGHQRNVSTQLHPSNVPAIENVMIHPLATCSLFPFLRSALCASSLPNGALKSIRCPASEYVFKRFLVPCLNGGQDHLRELHLDIDCYEFVRTQGTLPEQLNSLRSCLASCTALESITVAINGNRGAHRVSSAYVNTLRAMLSTYARVVCPPPRSVRVLVFRVHESFETDAVEDANG</sequence>